<keyword evidence="4 6" id="KW-1133">Transmembrane helix</keyword>
<evidence type="ECO:0000259" key="7">
    <source>
        <dbReference type="SMART" id="SM00014"/>
    </source>
</evidence>
<feature type="transmembrane region" description="Helical" evidence="6">
    <location>
        <begin position="194"/>
        <end position="211"/>
    </location>
</feature>
<dbReference type="VEuPathDB" id="VectorBase:CSON014026"/>
<evidence type="ECO:0000256" key="1">
    <source>
        <dbReference type="ARBA" id="ARBA00004141"/>
    </source>
</evidence>
<dbReference type="SUPFAM" id="SSF48317">
    <property type="entry name" value="Acid phosphatase/Vanadium-dependent haloperoxidase"/>
    <property type="match status" value="1"/>
</dbReference>
<evidence type="ECO:0000256" key="3">
    <source>
        <dbReference type="ARBA" id="ARBA00022692"/>
    </source>
</evidence>
<evidence type="ECO:0000256" key="2">
    <source>
        <dbReference type="ARBA" id="ARBA00008816"/>
    </source>
</evidence>
<dbReference type="PANTHER" id="PTHR10165">
    <property type="entry name" value="LIPID PHOSPHATE PHOSPHATASE"/>
    <property type="match status" value="1"/>
</dbReference>
<reference evidence="9" key="2">
    <citation type="submission" date="2018-07" db="EMBL/GenBank/DDBJ databases">
        <authorList>
            <person name="Quirk P.G."/>
            <person name="Krulwich T.A."/>
        </authorList>
    </citation>
    <scope>NUCLEOTIDE SEQUENCE</scope>
</reference>
<proteinExistence type="inferred from homology"/>
<dbReference type="EMBL" id="UFQS01000750">
    <property type="protein sequence ID" value="SSX06603.1"/>
    <property type="molecule type" value="Genomic_DNA"/>
</dbReference>
<feature type="domain" description="Phosphatidic acid phosphatase type 2/haloperoxidase" evidence="7">
    <location>
        <begin position="121"/>
        <end position="264"/>
    </location>
</feature>
<dbReference type="InterPro" id="IPR036938">
    <property type="entry name" value="PAP2/HPO_sf"/>
</dbReference>
<feature type="transmembrane region" description="Helical" evidence="6">
    <location>
        <begin position="249"/>
        <end position="276"/>
    </location>
</feature>
<evidence type="ECO:0000313" key="9">
    <source>
        <dbReference type="EMBL" id="SSX26950.1"/>
    </source>
</evidence>
<sequence length="394" mass="46183">MEVVSMETGEEDEEEIVKKKDTKVEKILKELNVCLTDFTLLVIFSLPIIVFYAWRQKIGFKTGFFCNDNSIRYPYRETKISQSNIAIQTLLGPPIIFILIEFFTILRKRGLENKFKYFGKSVYYRITRYFHGFFICMSFTYVPKLFRGNLRPHFIDACNPNVDCNATQNQFKFIQDYECWNEASIDVYMSFPSVHTSASVFVAVYLIFYLWKRIKWNKLRICLQFLLFLYAYFISLSRIHEHYHHPSDVIAGTIIGVLTRIILNGKLCCCLTLLFVDGVDEKLMFVSVVPRICCRIQRQKETKKYYSLTPNRKPCVCMFDISERSKIDDRTFTAPNISINLYFSSLISKNTCSVYFKIIVDNETVPINILAILKFDMQQQHFGVMGKSSRNPII</sequence>
<dbReference type="GO" id="GO:0007165">
    <property type="term" value="P:signal transduction"/>
    <property type="evidence" value="ECO:0007669"/>
    <property type="project" value="TreeGrafter"/>
</dbReference>
<dbReference type="AlphaFoldDB" id="A0A336KU97"/>
<accession>A0A336KU97</accession>
<dbReference type="InterPro" id="IPR000326">
    <property type="entry name" value="PAP2/HPO"/>
</dbReference>
<gene>
    <name evidence="8" type="primary">CSON014026</name>
</gene>
<protein>
    <submittedName>
        <fullName evidence="8">CSON014026 protein</fullName>
    </submittedName>
</protein>
<dbReference type="GO" id="GO:0008195">
    <property type="term" value="F:phosphatidate phosphatase activity"/>
    <property type="evidence" value="ECO:0007669"/>
    <property type="project" value="TreeGrafter"/>
</dbReference>
<dbReference type="PANTHER" id="PTHR10165:SF103">
    <property type="entry name" value="PHOSPHOLIPID PHOSPHATASE HOMOLOG 1.2 HOMOLOG"/>
    <property type="match status" value="1"/>
</dbReference>
<evidence type="ECO:0000256" key="6">
    <source>
        <dbReference type="SAM" id="Phobius"/>
    </source>
</evidence>
<name>A0A336KU97_CULSO</name>
<comment type="similarity">
    <text evidence="2">Belongs to the PA-phosphatase related phosphoesterase family.</text>
</comment>
<dbReference type="InterPro" id="IPR043216">
    <property type="entry name" value="PAP-like"/>
</dbReference>
<dbReference type="GO" id="GO:0005886">
    <property type="term" value="C:plasma membrane"/>
    <property type="evidence" value="ECO:0007669"/>
    <property type="project" value="TreeGrafter"/>
</dbReference>
<dbReference type="GO" id="GO:0046839">
    <property type="term" value="P:phospholipid dephosphorylation"/>
    <property type="evidence" value="ECO:0007669"/>
    <property type="project" value="TreeGrafter"/>
</dbReference>
<evidence type="ECO:0000256" key="5">
    <source>
        <dbReference type="ARBA" id="ARBA00023136"/>
    </source>
</evidence>
<organism evidence="8">
    <name type="scientific">Culicoides sonorensis</name>
    <name type="common">Biting midge</name>
    <dbReference type="NCBI Taxonomy" id="179676"/>
    <lineage>
        <taxon>Eukaryota</taxon>
        <taxon>Metazoa</taxon>
        <taxon>Ecdysozoa</taxon>
        <taxon>Arthropoda</taxon>
        <taxon>Hexapoda</taxon>
        <taxon>Insecta</taxon>
        <taxon>Pterygota</taxon>
        <taxon>Neoptera</taxon>
        <taxon>Endopterygota</taxon>
        <taxon>Diptera</taxon>
        <taxon>Nematocera</taxon>
        <taxon>Chironomoidea</taxon>
        <taxon>Ceratopogonidae</taxon>
        <taxon>Ceratopogoninae</taxon>
        <taxon>Culicoides</taxon>
        <taxon>Monoculicoides</taxon>
    </lineage>
</organism>
<dbReference type="SMART" id="SM00014">
    <property type="entry name" value="acidPPc"/>
    <property type="match status" value="1"/>
</dbReference>
<evidence type="ECO:0000313" key="8">
    <source>
        <dbReference type="EMBL" id="SSX06603.1"/>
    </source>
</evidence>
<comment type="subcellular location">
    <subcellularLocation>
        <location evidence="1">Membrane</location>
        <topology evidence="1">Multi-pass membrane protein</topology>
    </subcellularLocation>
</comment>
<keyword evidence="3 6" id="KW-0812">Transmembrane</keyword>
<feature type="transmembrane region" description="Helical" evidence="6">
    <location>
        <begin position="85"/>
        <end position="106"/>
    </location>
</feature>
<dbReference type="Gene3D" id="1.20.144.10">
    <property type="entry name" value="Phosphatidic acid phosphatase type 2/haloperoxidase"/>
    <property type="match status" value="1"/>
</dbReference>
<feature type="transmembrane region" description="Helical" evidence="6">
    <location>
        <begin position="126"/>
        <end position="142"/>
    </location>
</feature>
<dbReference type="GO" id="GO:0006644">
    <property type="term" value="P:phospholipid metabolic process"/>
    <property type="evidence" value="ECO:0007669"/>
    <property type="project" value="InterPro"/>
</dbReference>
<dbReference type="EMBL" id="UFQT01000750">
    <property type="protein sequence ID" value="SSX26950.1"/>
    <property type="molecule type" value="Genomic_DNA"/>
</dbReference>
<reference evidence="8" key="1">
    <citation type="submission" date="2018-04" db="EMBL/GenBank/DDBJ databases">
        <authorList>
            <person name="Go L.Y."/>
            <person name="Mitchell J.A."/>
        </authorList>
    </citation>
    <scope>NUCLEOTIDE SEQUENCE</scope>
    <source>
        <tissue evidence="8">Whole organism</tissue>
    </source>
</reference>
<dbReference type="Pfam" id="PF01569">
    <property type="entry name" value="PAP2"/>
    <property type="match status" value="1"/>
</dbReference>
<feature type="transmembrane region" description="Helical" evidence="6">
    <location>
        <begin position="33"/>
        <end position="54"/>
    </location>
</feature>
<feature type="transmembrane region" description="Helical" evidence="6">
    <location>
        <begin position="218"/>
        <end position="237"/>
    </location>
</feature>
<evidence type="ECO:0000256" key="4">
    <source>
        <dbReference type="ARBA" id="ARBA00022989"/>
    </source>
</evidence>
<keyword evidence="5 6" id="KW-0472">Membrane</keyword>